<evidence type="ECO:0000256" key="1">
    <source>
        <dbReference type="SAM" id="MobiDB-lite"/>
    </source>
</evidence>
<proteinExistence type="predicted"/>
<feature type="region of interest" description="Disordered" evidence="1">
    <location>
        <begin position="329"/>
        <end position="352"/>
    </location>
</feature>
<evidence type="ECO:0000313" key="4">
    <source>
        <dbReference type="EMBL" id="TQJ10604.1"/>
    </source>
</evidence>
<reference evidence="4 5" key="1">
    <citation type="submission" date="2019-06" db="EMBL/GenBank/DDBJ databases">
        <title>Sequencing the genomes of 1000 actinobacteria strains.</title>
        <authorList>
            <person name="Klenk H.-P."/>
        </authorList>
    </citation>
    <scope>NUCLEOTIDE SEQUENCE [LARGE SCALE GENOMIC DNA]</scope>
    <source>
        <strain evidence="4 5">DSM 18607</strain>
    </source>
</reference>
<dbReference type="PROSITE" id="PS50234">
    <property type="entry name" value="VWFA"/>
    <property type="match status" value="1"/>
</dbReference>
<organism evidence="4 5">
    <name type="scientific">Lapillicoccus jejuensis</name>
    <dbReference type="NCBI Taxonomy" id="402171"/>
    <lineage>
        <taxon>Bacteria</taxon>
        <taxon>Bacillati</taxon>
        <taxon>Actinomycetota</taxon>
        <taxon>Actinomycetes</taxon>
        <taxon>Micrococcales</taxon>
        <taxon>Intrasporangiaceae</taxon>
        <taxon>Lapillicoccus</taxon>
    </lineage>
</organism>
<dbReference type="AlphaFoldDB" id="A0A542E5P9"/>
<dbReference type="SMART" id="SM00327">
    <property type="entry name" value="VWA"/>
    <property type="match status" value="1"/>
</dbReference>
<sequence>MSLTFLPVVPWLVLLLVAVVAGVLVWAPPGRDEPAQPTTARVRRSGLVVLLLVAATRPGLPGGQVDLRTSDLDVFLVMDTTVSMNAEDWQGGRTRFEGAKQDAEAIAARLPGAHYSLITFDHEAVTRLPLTSDAQALGTALDILTLETSSYSRGSSTTVAGPDVAAALQREKDAHPERARVVFYLGDGEQTADGALEPFAVDPALVGGGAVLGYGTAAGGRMRQTDQGADGYVDDPSTGEPALSRLDESNLQAIARQLKVPYLHRTAADGAAGIVARVRLDDSARSAASDERSVAGRVELYWVALLGLAGLAAWEAAATLAGVWTTRRRTGSRSGTEQQPPVTRPANAGGRR</sequence>
<dbReference type="Gene3D" id="3.40.50.410">
    <property type="entry name" value="von Willebrand factor, type A domain"/>
    <property type="match status" value="1"/>
</dbReference>
<keyword evidence="2" id="KW-0472">Membrane</keyword>
<keyword evidence="2" id="KW-1133">Transmembrane helix</keyword>
<dbReference type="InterPro" id="IPR002035">
    <property type="entry name" value="VWF_A"/>
</dbReference>
<keyword evidence="5" id="KW-1185">Reference proteome</keyword>
<comment type="caution">
    <text evidence="4">The sequence shown here is derived from an EMBL/GenBank/DDBJ whole genome shotgun (WGS) entry which is preliminary data.</text>
</comment>
<name>A0A542E5P9_9MICO</name>
<keyword evidence="2" id="KW-0812">Transmembrane</keyword>
<dbReference type="OrthoDB" id="9814325at2"/>
<evidence type="ECO:0000259" key="3">
    <source>
        <dbReference type="PROSITE" id="PS50234"/>
    </source>
</evidence>
<dbReference type="EMBL" id="VFMN01000001">
    <property type="protein sequence ID" value="TQJ10604.1"/>
    <property type="molecule type" value="Genomic_DNA"/>
</dbReference>
<dbReference type="Pfam" id="PF13519">
    <property type="entry name" value="VWA_2"/>
    <property type="match status" value="1"/>
</dbReference>
<dbReference type="RefSeq" id="WP_141849809.1">
    <property type="nucleotide sequence ID" value="NZ_BAAAPR010000012.1"/>
</dbReference>
<evidence type="ECO:0000256" key="2">
    <source>
        <dbReference type="SAM" id="Phobius"/>
    </source>
</evidence>
<feature type="domain" description="VWFA" evidence="3">
    <location>
        <begin position="73"/>
        <end position="191"/>
    </location>
</feature>
<dbReference type="InterPro" id="IPR036465">
    <property type="entry name" value="vWFA_dom_sf"/>
</dbReference>
<accession>A0A542E5P9</accession>
<gene>
    <name evidence="4" type="ORF">FB458_3733</name>
</gene>
<protein>
    <submittedName>
        <fullName evidence="4">Ca-activated chloride channel family protein</fullName>
    </submittedName>
</protein>
<feature type="transmembrane region" description="Helical" evidence="2">
    <location>
        <begin position="300"/>
        <end position="324"/>
    </location>
</feature>
<dbReference type="Proteomes" id="UP000317893">
    <property type="component" value="Unassembled WGS sequence"/>
</dbReference>
<dbReference type="SUPFAM" id="SSF53300">
    <property type="entry name" value="vWA-like"/>
    <property type="match status" value="1"/>
</dbReference>
<evidence type="ECO:0000313" key="5">
    <source>
        <dbReference type="Proteomes" id="UP000317893"/>
    </source>
</evidence>